<evidence type="ECO:0000256" key="7">
    <source>
        <dbReference type="ARBA" id="ARBA00023180"/>
    </source>
</evidence>
<reference evidence="12" key="1">
    <citation type="submission" date="2025-08" db="UniProtKB">
        <authorList>
            <consortium name="RefSeq"/>
        </authorList>
    </citation>
    <scope>IDENTIFICATION</scope>
    <source>
        <tissue evidence="12">Whole organism</tissue>
    </source>
</reference>
<evidence type="ECO:0000256" key="1">
    <source>
        <dbReference type="ARBA" id="ARBA00004236"/>
    </source>
</evidence>
<keyword evidence="5" id="KW-0472">Membrane</keyword>
<dbReference type="PROSITE" id="PS50835">
    <property type="entry name" value="IG_LIKE"/>
    <property type="match status" value="3"/>
</dbReference>
<dbReference type="Gene3D" id="2.60.40.10">
    <property type="entry name" value="Immunoglobulins"/>
    <property type="match status" value="3"/>
</dbReference>
<dbReference type="InterPro" id="IPR003598">
    <property type="entry name" value="Ig_sub2"/>
</dbReference>
<evidence type="ECO:0000256" key="5">
    <source>
        <dbReference type="ARBA" id="ARBA00023136"/>
    </source>
</evidence>
<dbReference type="GeneID" id="108675817"/>
<dbReference type="InterPro" id="IPR013106">
    <property type="entry name" value="Ig_V-set"/>
</dbReference>
<evidence type="ECO:0000256" key="6">
    <source>
        <dbReference type="ARBA" id="ARBA00023157"/>
    </source>
</evidence>
<proteinExistence type="predicted"/>
<feature type="compositionally biased region" description="Basic and acidic residues" evidence="9">
    <location>
        <begin position="119"/>
        <end position="128"/>
    </location>
</feature>
<organism evidence="11 12">
    <name type="scientific">Hyalella azteca</name>
    <name type="common">Amphipod</name>
    <dbReference type="NCBI Taxonomy" id="294128"/>
    <lineage>
        <taxon>Eukaryota</taxon>
        <taxon>Metazoa</taxon>
        <taxon>Ecdysozoa</taxon>
        <taxon>Arthropoda</taxon>
        <taxon>Crustacea</taxon>
        <taxon>Multicrustacea</taxon>
        <taxon>Malacostraca</taxon>
        <taxon>Eumalacostraca</taxon>
        <taxon>Peracarida</taxon>
        <taxon>Amphipoda</taxon>
        <taxon>Senticaudata</taxon>
        <taxon>Talitrida</taxon>
        <taxon>Talitroidea</taxon>
        <taxon>Hyalellidae</taxon>
        <taxon>Hyalella</taxon>
    </lineage>
</organism>
<feature type="domain" description="Ig-like" evidence="10">
    <location>
        <begin position="142"/>
        <end position="227"/>
    </location>
</feature>
<dbReference type="InterPro" id="IPR013783">
    <property type="entry name" value="Ig-like_fold"/>
</dbReference>
<dbReference type="InterPro" id="IPR003599">
    <property type="entry name" value="Ig_sub"/>
</dbReference>
<keyword evidence="3" id="KW-0732">Signal</keyword>
<keyword evidence="11" id="KW-1185">Reference proteome</keyword>
<dbReference type="SMART" id="SM00408">
    <property type="entry name" value="IGc2"/>
    <property type="match status" value="3"/>
</dbReference>
<gene>
    <name evidence="12" type="primary">LOC108675817</name>
</gene>
<dbReference type="OMA" id="WAENGIN"/>
<dbReference type="Proteomes" id="UP000694843">
    <property type="component" value="Unplaced"/>
</dbReference>
<feature type="region of interest" description="Disordered" evidence="9">
    <location>
        <begin position="45"/>
        <end position="86"/>
    </location>
</feature>
<dbReference type="RefSeq" id="XP_018019334.2">
    <property type="nucleotide sequence ID" value="XM_018163845.2"/>
</dbReference>
<evidence type="ECO:0000256" key="9">
    <source>
        <dbReference type="SAM" id="MobiDB-lite"/>
    </source>
</evidence>
<dbReference type="Pfam" id="PF07679">
    <property type="entry name" value="I-set"/>
    <property type="match status" value="2"/>
</dbReference>
<feature type="compositionally biased region" description="Basic and acidic residues" evidence="9">
    <location>
        <begin position="45"/>
        <end position="68"/>
    </location>
</feature>
<evidence type="ECO:0000256" key="8">
    <source>
        <dbReference type="ARBA" id="ARBA00023319"/>
    </source>
</evidence>
<dbReference type="SMART" id="SM00406">
    <property type="entry name" value="IGv"/>
    <property type="match status" value="2"/>
</dbReference>
<dbReference type="KEGG" id="hazt:108675817"/>
<keyword evidence="7" id="KW-0325">Glycoprotein</keyword>
<dbReference type="OrthoDB" id="10012075at2759"/>
<sequence length="449" mass="49960">MEGWQDGRTVGRCVANIANSCRVLWRWIKFYSPREEGMKGIRDGEREGIRDGEREGIRDGEREGIRDEESGDQGWGLGLGKGHNGLGQQEEKRWAWVRARNWDRAWVRDGNGSETGTGQRRERVRDENGSETGTASSGTGEPVFVEAIDNVTVTAGRDVRLACTVDNLGTYKVAWIAFDKSAILTVEEHVITRNPRVNVSYDGHRTWTLHLSKVNASDAGTYMCQVNTIVAKSQFGIISVVVPPHIVDSDSSGDVMVQEGANVTMSCAATGHPPPDILWRREDGKRISVNRTHSVAEFSGSELRLSRVSRTDMAAYLCIARNGVPPIVSKRIKVSVDFPPMMNIPHQLVGAPLGFSFTLECTIEAHPQALTYWTRGPGAMIHHSDKFFISETPGTEPYRTHMKLTVKDLQEEDFGSYKCVAKNSRGETEGEMKLYSESCRVKAAYLHFI</sequence>
<evidence type="ECO:0000259" key="10">
    <source>
        <dbReference type="PROSITE" id="PS50835"/>
    </source>
</evidence>
<evidence type="ECO:0000256" key="3">
    <source>
        <dbReference type="ARBA" id="ARBA00022729"/>
    </source>
</evidence>
<evidence type="ECO:0000313" key="11">
    <source>
        <dbReference type="Proteomes" id="UP000694843"/>
    </source>
</evidence>
<dbReference type="InterPro" id="IPR051170">
    <property type="entry name" value="Neural/epithelial_adhesion"/>
</dbReference>
<dbReference type="GO" id="GO:0043005">
    <property type="term" value="C:neuron projection"/>
    <property type="evidence" value="ECO:0007669"/>
    <property type="project" value="TreeGrafter"/>
</dbReference>
<dbReference type="PANTHER" id="PTHR12231">
    <property type="entry name" value="CTX-RELATED TYPE I TRANSMEMBRANE PROTEIN"/>
    <property type="match status" value="1"/>
</dbReference>
<dbReference type="GO" id="GO:0005886">
    <property type="term" value="C:plasma membrane"/>
    <property type="evidence" value="ECO:0007669"/>
    <property type="project" value="UniProtKB-SubCell"/>
</dbReference>
<dbReference type="SUPFAM" id="SSF48726">
    <property type="entry name" value="Immunoglobulin"/>
    <property type="match status" value="3"/>
</dbReference>
<dbReference type="PANTHER" id="PTHR12231:SF157">
    <property type="entry name" value="DPR-INTERACTING PROTEIN EPSILON-RELATED"/>
    <property type="match status" value="1"/>
</dbReference>
<accession>A0A8B7NZS3</accession>
<dbReference type="InterPro" id="IPR013098">
    <property type="entry name" value="Ig_I-set"/>
</dbReference>
<keyword evidence="4" id="KW-0677">Repeat</keyword>
<protein>
    <submittedName>
        <fullName evidence="12">Neurotrimin</fullName>
    </submittedName>
</protein>
<evidence type="ECO:0000256" key="4">
    <source>
        <dbReference type="ARBA" id="ARBA00022737"/>
    </source>
</evidence>
<dbReference type="InterPro" id="IPR036179">
    <property type="entry name" value="Ig-like_dom_sf"/>
</dbReference>
<dbReference type="AlphaFoldDB" id="A0A8B7NZS3"/>
<evidence type="ECO:0000256" key="2">
    <source>
        <dbReference type="ARBA" id="ARBA00022475"/>
    </source>
</evidence>
<evidence type="ECO:0000313" key="12">
    <source>
        <dbReference type="RefSeq" id="XP_018019334.2"/>
    </source>
</evidence>
<dbReference type="FunFam" id="2.60.40.10:FF:000376">
    <property type="entry name" value="CLUMA_CG000981, isoform A"/>
    <property type="match status" value="1"/>
</dbReference>
<dbReference type="SMART" id="SM00409">
    <property type="entry name" value="IG"/>
    <property type="match status" value="3"/>
</dbReference>
<feature type="compositionally biased region" description="Gly residues" evidence="9">
    <location>
        <begin position="73"/>
        <end position="85"/>
    </location>
</feature>
<feature type="region of interest" description="Disordered" evidence="9">
    <location>
        <begin position="107"/>
        <end position="141"/>
    </location>
</feature>
<feature type="domain" description="Ig-like" evidence="10">
    <location>
        <begin position="339"/>
        <end position="435"/>
    </location>
</feature>
<keyword evidence="2" id="KW-1003">Cell membrane</keyword>
<dbReference type="Pfam" id="PF13927">
    <property type="entry name" value="Ig_3"/>
    <property type="match status" value="1"/>
</dbReference>
<feature type="compositionally biased region" description="Low complexity" evidence="9">
    <location>
        <begin position="130"/>
        <end position="141"/>
    </location>
</feature>
<dbReference type="FunFam" id="2.60.40.10:FF:000328">
    <property type="entry name" value="CLUMA_CG000981, isoform A"/>
    <property type="match status" value="1"/>
</dbReference>
<keyword evidence="8" id="KW-0393">Immunoglobulin domain</keyword>
<keyword evidence="6" id="KW-1015">Disulfide bond</keyword>
<name>A0A8B7NZS3_HYAAZ</name>
<dbReference type="InterPro" id="IPR007110">
    <property type="entry name" value="Ig-like_dom"/>
</dbReference>
<feature type="domain" description="Ig-like" evidence="10">
    <location>
        <begin position="244"/>
        <end position="335"/>
    </location>
</feature>
<comment type="subcellular location">
    <subcellularLocation>
        <location evidence="1">Cell membrane</location>
    </subcellularLocation>
</comment>